<dbReference type="EMBL" id="CAUJNA010002224">
    <property type="protein sequence ID" value="CAJ1391824.1"/>
    <property type="molecule type" value="Genomic_DNA"/>
</dbReference>
<gene>
    <name evidence="2" type="ORF">EVOR1521_LOCUS17082</name>
</gene>
<feature type="compositionally biased region" description="Basic and acidic residues" evidence="1">
    <location>
        <begin position="30"/>
        <end position="40"/>
    </location>
</feature>
<evidence type="ECO:0000313" key="2">
    <source>
        <dbReference type="EMBL" id="CAJ1391824.1"/>
    </source>
</evidence>
<comment type="caution">
    <text evidence="2">The sequence shown here is derived from an EMBL/GenBank/DDBJ whole genome shotgun (WGS) entry which is preliminary data.</text>
</comment>
<feature type="compositionally biased region" description="Low complexity" evidence="1">
    <location>
        <begin position="52"/>
        <end position="74"/>
    </location>
</feature>
<reference evidence="2" key="1">
    <citation type="submission" date="2023-08" db="EMBL/GenBank/DDBJ databases">
        <authorList>
            <person name="Chen Y."/>
            <person name="Shah S."/>
            <person name="Dougan E. K."/>
            <person name="Thang M."/>
            <person name="Chan C."/>
        </authorList>
    </citation>
    <scope>NUCLEOTIDE SEQUENCE</scope>
</reference>
<dbReference type="Proteomes" id="UP001178507">
    <property type="component" value="Unassembled WGS sequence"/>
</dbReference>
<evidence type="ECO:0000313" key="3">
    <source>
        <dbReference type="Proteomes" id="UP001178507"/>
    </source>
</evidence>
<dbReference type="AlphaFoldDB" id="A0AA36MYX1"/>
<name>A0AA36MYX1_9DINO</name>
<feature type="compositionally biased region" description="Basic residues" evidence="1">
    <location>
        <begin position="41"/>
        <end position="51"/>
    </location>
</feature>
<organism evidence="2 3">
    <name type="scientific">Effrenium voratum</name>
    <dbReference type="NCBI Taxonomy" id="2562239"/>
    <lineage>
        <taxon>Eukaryota</taxon>
        <taxon>Sar</taxon>
        <taxon>Alveolata</taxon>
        <taxon>Dinophyceae</taxon>
        <taxon>Suessiales</taxon>
        <taxon>Symbiodiniaceae</taxon>
        <taxon>Effrenium</taxon>
    </lineage>
</organism>
<feature type="region of interest" description="Disordered" evidence="1">
    <location>
        <begin position="22"/>
        <end position="90"/>
    </location>
</feature>
<protein>
    <submittedName>
        <fullName evidence="2">Uncharacterized protein</fullName>
    </submittedName>
</protein>
<sequence length="176" mass="20115">MAWDMGFNILWTQRIEKEERSFLNGATKQAEVERLAAKEERRRRRSRHRTSSSRSEASSPLSLAGSRSICSSGSRRSERSAGELQKSASESALVPDHFKAAVHFPLTEKDLLTARVKPTTDGTVPKISFKPEKVKALWWPGKQSYVKYHPEFSFKEAPEWSPEDILKGYGIRQQHR</sequence>
<evidence type="ECO:0000256" key="1">
    <source>
        <dbReference type="SAM" id="MobiDB-lite"/>
    </source>
</evidence>
<proteinExistence type="predicted"/>
<keyword evidence="3" id="KW-1185">Reference proteome</keyword>
<accession>A0AA36MYX1</accession>